<dbReference type="GO" id="GO:0030031">
    <property type="term" value="P:cell projection assembly"/>
    <property type="evidence" value="ECO:0007669"/>
    <property type="project" value="TreeGrafter"/>
</dbReference>
<dbReference type="AlphaFoldDB" id="A0A9Q0R9C0"/>
<proteinExistence type="inferred from homology"/>
<reference evidence="3" key="1">
    <citation type="submission" date="2022-10" db="EMBL/GenBank/DDBJ databases">
        <title>Novel sulphate-reducing endosymbionts in the free-living metamonad Anaeramoeba.</title>
        <authorList>
            <person name="Jerlstrom-Hultqvist J."/>
            <person name="Cepicka I."/>
            <person name="Gallot-Lavallee L."/>
            <person name="Salas-Leiva D."/>
            <person name="Curtis B.A."/>
            <person name="Zahonova K."/>
            <person name="Pipaliya S."/>
            <person name="Dacks J."/>
            <person name="Roger A.J."/>
        </authorList>
    </citation>
    <scope>NUCLEOTIDE SEQUENCE</scope>
    <source>
        <strain evidence="3">BMAN</strain>
    </source>
</reference>
<feature type="region of interest" description="Disordered" evidence="2">
    <location>
        <begin position="1148"/>
        <end position="1185"/>
    </location>
</feature>
<dbReference type="EMBL" id="JAPDFW010000084">
    <property type="protein sequence ID" value="KAJ5071952.1"/>
    <property type="molecule type" value="Genomic_DNA"/>
</dbReference>
<dbReference type="PANTHER" id="PTHR12093">
    <property type="entry name" value="NCK-ASSOCIATED PROTEIN 1"/>
    <property type="match status" value="1"/>
</dbReference>
<feature type="compositionally biased region" description="Basic and acidic residues" evidence="2">
    <location>
        <begin position="1176"/>
        <end position="1185"/>
    </location>
</feature>
<sequence>MATIPQSLIILLAQKDGLLSQLYNLKMIFDNTESPPFYLESSEVVSVLTKIEKKIEEPITEDTLQIQKLKPIHANLDEILDELEPGIWTLKNIKPFLEESTKVLRHIANEISTLSLESNPNLTKGFMDLFVGYAQLILLLSNFQGRRLFLVLYRLVVYLKTRTDFEDFGPLLILFHKYDNPMKQLYEDLHDFAPAVSPALGSLIPLFTLVSTPDELRKKGVFSITLQENLLQYPIEDNIHFQLPYFSTYTQWIIYGLLFCPQLFESEQFHTLLYLVLANSYIIPIYRDVTFFPHQEFENLFGLNLLKTMKTSKRKQNISTALNNAITKSHQYHRELRAFLRQEINALANFMISRPTLLPLKIHIVLSAIGFCIYEVNWLFRHKRDTPKSKFKVSPDDLKPTDILPLMNIIEKLYNVVSTNTEIIQRYYYKFLIRNDLKALERYYIQFFQERKDKLKDIFEQNLKFIEELSEEKIKNNTSNLDILRLNWFRSECALSFKSFSITEPGLNKLGEFPSRLQKHIERSKMIDIMISQLNLVGGIHTFYPYIQDIYSIVYDTIPSPNLEQENCIIFLKLLNNSHMIISPFYTEELQIIGKKSKHYAKRLFHVISVRITGLVRSIASIKFGFTFLDQQITPVNAALHLINEQMSEQKGANKQELLFPGVESLFNQRKRVEQLQKWQNQFYRLAQVLSFYPTFEIYNKRFSPSKFLIEELENGVKGHLLKLIYEDDERSIIQKPSVFLSIVLNLIYSLKLVEDILNINTLEIVRKVMLKQIYQNNGGARGQIISLREPAILDSSIISEYMTWISSFIQNYITDGVIYSPLRKAFISLPGMLFLSEVYFNIQEMEALCNFFGPYGIRSIDNQILRFIVKDILELKDFVFQNSENIQKFAACYNELDKSWEFIKKITNIEKILDLLIHIGATLQLRELIYEALHKSLKNNASLIYENVELAFTQYPENLLAKEEFIDIDCYAQSCGLLSNSLVDHPFREAIMIANQTGTGIDWGLLPYLFGILFASPTWIFANYLPNIDSHLNNSHCIVKSIKKLLVIPFTVQRKHITKLEEEGEIYLKNQFRKFIEVSSFVILQVDRNKDPKKPVLIRDMFVILDKFIDNSNIFSRDLLDEFIPYTFLRTIYSRFFRETKADQKDEDFAKVSNEPKEEIIENSQPQISQTKSINENEKEIENN</sequence>
<dbReference type="GO" id="GO:0000902">
    <property type="term" value="P:cell morphogenesis"/>
    <property type="evidence" value="ECO:0007669"/>
    <property type="project" value="TreeGrafter"/>
</dbReference>
<keyword evidence="4" id="KW-1185">Reference proteome</keyword>
<evidence type="ECO:0000256" key="2">
    <source>
        <dbReference type="SAM" id="MobiDB-lite"/>
    </source>
</evidence>
<dbReference type="GO" id="GO:0016477">
    <property type="term" value="P:cell migration"/>
    <property type="evidence" value="ECO:0007669"/>
    <property type="project" value="TreeGrafter"/>
</dbReference>
<comment type="similarity">
    <text evidence="1">Belongs to the HEM-1/HEM-2 family.</text>
</comment>
<evidence type="ECO:0000256" key="1">
    <source>
        <dbReference type="ARBA" id="ARBA00037947"/>
    </source>
</evidence>
<feature type="compositionally biased region" description="Basic and acidic residues" evidence="2">
    <location>
        <begin position="1148"/>
        <end position="1161"/>
    </location>
</feature>
<gene>
    <name evidence="3" type="ORF">M0811_09851</name>
</gene>
<name>A0A9Q0R9C0_ANAIG</name>
<dbReference type="GO" id="GO:0030866">
    <property type="term" value="P:cortical actin cytoskeleton organization"/>
    <property type="evidence" value="ECO:0007669"/>
    <property type="project" value="TreeGrafter"/>
</dbReference>
<dbReference type="OrthoDB" id="548214at2759"/>
<dbReference type="Pfam" id="PF09735">
    <property type="entry name" value="Nckap1"/>
    <property type="match status" value="1"/>
</dbReference>
<dbReference type="OMA" id="INVWEYT"/>
<dbReference type="Proteomes" id="UP001149090">
    <property type="component" value="Unassembled WGS sequence"/>
</dbReference>
<evidence type="ECO:0000313" key="3">
    <source>
        <dbReference type="EMBL" id="KAJ5071952.1"/>
    </source>
</evidence>
<dbReference type="GO" id="GO:0031209">
    <property type="term" value="C:SCAR complex"/>
    <property type="evidence" value="ECO:0007669"/>
    <property type="project" value="TreeGrafter"/>
</dbReference>
<feature type="compositionally biased region" description="Polar residues" evidence="2">
    <location>
        <begin position="1163"/>
        <end position="1174"/>
    </location>
</feature>
<comment type="caution">
    <text evidence="3">The sequence shown here is derived from an EMBL/GenBank/DDBJ whole genome shotgun (WGS) entry which is preliminary data.</text>
</comment>
<organism evidence="3 4">
    <name type="scientific">Anaeramoeba ignava</name>
    <name type="common">Anaerobic marine amoeba</name>
    <dbReference type="NCBI Taxonomy" id="1746090"/>
    <lineage>
        <taxon>Eukaryota</taxon>
        <taxon>Metamonada</taxon>
        <taxon>Anaeramoebidae</taxon>
        <taxon>Anaeramoeba</taxon>
    </lineage>
</organism>
<evidence type="ECO:0000313" key="4">
    <source>
        <dbReference type="Proteomes" id="UP001149090"/>
    </source>
</evidence>
<dbReference type="PANTHER" id="PTHR12093:SF10">
    <property type="entry name" value="MEMBRANE-ASSOCIATED PROTEIN HEM"/>
    <property type="match status" value="1"/>
</dbReference>
<dbReference type="InterPro" id="IPR019137">
    <property type="entry name" value="Nck-associated_protein-1"/>
</dbReference>
<protein>
    <submittedName>
        <fullName evidence="3">Nck-associated protein</fullName>
    </submittedName>
</protein>
<accession>A0A9Q0R9C0</accession>